<dbReference type="KEGG" id="tfa:BW733_13340"/>
<dbReference type="RefSeq" id="WP_077351169.1">
    <property type="nucleotide sequence ID" value="NZ_CP019607.1"/>
</dbReference>
<feature type="transmembrane region" description="Helical" evidence="1">
    <location>
        <begin position="137"/>
        <end position="160"/>
    </location>
</feature>
<evidence type="ECO:0000313" key="2">
    <source>
        <dbReference type="EMBL" id="AQP51658.1"/>
    </source>
</evidence>
<gene>
    <name evidence="2" type="ORF">BW733_13340</name>
</gene>
<keyword evidence="1" id="KW-0472">Membrane</keyword>
<organism evidence="2 3">
    <name type="scientific">Tessaracoccus flavescens</name>
    <dbReference type="NCBI Taxonomy" id="399497"/>
    <lineage>
        <taxon>Bacteria</taxon>
        <taxon>Bacillati</taxon>
        <taxon>Actinomycetota</taxon>
        <taxon>Actinomycetes</taxon>
        <taxon>Propionibacteriales</taxon>
        <taxon>Propionibacteriaceae</taxon>
        <taxon>Tessaracoccus</taxon>
    </lineage>
</organism>
<feature type="transmembrane region" description="Helical" evidence="1">
    <location>
        <begin position="172"/>
        <end position="191"/>
    </location>
</feature>
<dbReference type="STRING" id="399497.BW733_13340"/>
<keyword evidence="3" id="KW-1185">Reference proteome</keyword>
<proteinExistence type="predicted"/>
<feature type="transmembrane region" description="Helical" evidence="1">
    <location>
        <begin position="44"/>
        <end position="62"/>
    </location>
</feature>
<accession>A0A1Q2CZV0</accession>
<evidence type="ECO:0000313" key="3">
    <source>
        <dbReference type="Proteomes" id="UP000188235"/>
    </source>
</evidence>
<name>A0A1Q2CZV0_9ACTN</name>
<protein>
    <submittedName>
        <fullName evidence="2">Uncharacterized protein</fullName>
    </submittedName>
</protein>
<dbReference type="EMBL" id="CP019607">
    <property type="protein sequence ID" value="AQP51658.1"/>
    <property type="molecule type" value="Genomic_DNA"/>
</dbReference>
<sequence length="196" mass="21215">MSITASARLWRWPVFIVIMLVAVACLLAFRNDSMYLPGADGRRYARQFVVAWLPVLGGVLLIDPTPEITATLPRARPVYLGLRMAMAFGVLAPMAMAWFLSDQPLVKGLYEAFIVGVLLTCSVLAVSLWQASGVLTASLISVLWLLAGDTLATALGFADITGRALQVRPQHWWLALASLGVAGLTTMRGAGSTRWQ</sequence>
<evidence type="ECO:0000256" key="1">
    <source>
        <dbReference type="SAM" id="Phobius"/>
    </source>
</evidence>
<feature type="transmembrane region" description="Helical" evidence="1">
    <location>
        <begin position="112"/>
        <end position="131"/>
    </location>
</feature>
<reference evidence="2 3" key="1">
    <citation type="journal article" date="2008" name="Int. J. Syst. Evol. Microbiol.">
        <title>Tessaracoccus flavescens sp. nov., isolated from marine sediment.</title>
        <authorList>
            <person name="Lee D.W."/>
            <person name="Lee S.D."/>
        </authorList>
    </citation>
    <scope>NUCLEOTIDE SEQUENCE [LARGE SCALE GENOMIC DNA]</scope>
    <source>
        <strain evidence="2 3">SST-39T</strain>
    </source>
</reference>
<feature type="transmembrane region" description="Helical" evidence="1">
    <location>
        <begin position="12"/>
        <end position="32"/>
    </location>
</feature>
<keyword evidence="1" id="KW-0812">Transmembrane</keyword>
<dbReference type="Proteomes" id="UP000188235">
    <property type="component" value="Chromosome"/>
</dbReference>
<dbReference type="AlphaFoldDB" id="A0A1Q2CZV0"/>
<feature type="transmembrane region" description="Helical" evidence="1">
    <location>
        <begin position="82"/>
        <end position="100"/>
    </location>
</feature>
<keyword evidence="1" id="KW-1133">Transmembrane helix</keyword>